<dbReference type="PROSITE" id="PS50044">
    <property type="entry name" value="SIGMA54_3"/>
    <property type="match status" value="1"/>
</dbReference>
<dbReference type="PROSITE" id="PS00717">
    <property type="entry name" value="SIGMA54_1"/>
    <property type="match status" value="1"/>
</dbReference>
<evidence type="ECO:0000256" key="1">
    <source>
        <dbReference type="ARBA" id="ARBA00008798"/>
    </source>
</evidence>
<evidence type="ECO:0000313" key="11">
    <source>
        <dbReference type="EMBL" id="MFC4557465.1"/>
    </source>
</evidence>
<comment type="similarity">
    <text evidence="1">Belongs to the sigma-54 factor family.</text>
</comment>
<feature type="domain" description="RNA polymerase sigma factor 54 DNA-binding" evidence="9">
    <location>
        <begin position="265"/>
        <end position="423"/>
    </location>
</feature>
<keyword evidence="7" id="KW-0238">DNA-binding</keyword>
<keyword evidence="2" id="KW-0240">DNA-directed RNA polymerase</keyword>
<dbReference type="RefSeq" id="WP_390293437.1">
    <property type="nucleotide sequence ID" value="NZ_JBHSFU010000004.1"/>
</dbReference>
<evidence type="ECO:0000256" key="3">
    <source>
        <dbReference type="ARBA" id="ARBA00022679"/>
    </source>
</evidence>
<evidence type="ECO:0000259" key="9">
    <source>
        <dbReference type="Pfam" id="PF04552"/>
    </source>
</evidence>
<dbReference type="InterPro" id="IPR007046">
    <property type="entry name" value="RNA_pol_sigma_54_core-bd"/>
</dbReference>
<comment type="caution">
    <text evidence="11">The sequence shown here is derived from an EMBL/GenBank/DDBJ whole genome shotgun (WGS) entry which is preliminary data.</text>
</comment>
<keyword evidence="12" id="KW-1185">Reference proteome</keyword>
<evidence type="ECO:0000313" key="12">
    <source>
        <dbReference type="Proteomes" id="UP001595989"/>
    </source>
</evidence>
<evidence type="ECO:0000259" key="10">
    <source>
        <dbReference type="Pfam" id="PF04963"/>
    </source>
</evidence>
<dbReference type="InterPro" id="IPR038709">
    <property type="entry name" value="RpoN_core-bd_sf"/>
</dbReference>
<accession>A0ABV9DFH3</accession>
<feature type="domain" description="RNA polymerase sigma factor 54 core-binding" evidence="10">
    <location>
        <begin position="72"/>
        <end position="253"/>
    </location>
</feature>
<dbReference type="Gene3D" id="1.10.10.60">
    <property type="entry name" value="Homeodomain-like"/>
    <property type="match status" value="1"/>
</dbReference>
<evidence type="ECO:0000256" key="6">
    <source>
        <dbReference type="ARBA" id="ARBA00023082"/>
    </source>
</evidence>
<keyword evidence="3" id="KW-0808">Transferase</keyword>
<keyword evidence="8" id="KW-0804">Transcription</keyword>
<dbReference type="EMBL" id="JBHSFU010000004">
    <property type="protein sequence ID" value="MFC4557465.1"/>
    <property type="molecule type" value="Genomic_DNA"/>
</dbReference>
<dbReference type="Pfam" id="PF00309">
    <property type="entry name" value="Sigma54_AID"/>
    <property type="match status" value="1"/>
</dbReference>
<organism evidence="11 12">
    <name type="scientific">Virgibacillus kekensis</name>
    <dbReference type="NCBI Taxonomy" id="202261"/>
    <lineage>
        <taxon>Bacteria</taxon>
        <taxon>Bacillati</taxon>
        <taxon>Bacillota</taxon>
        <taxon>Bacilli</taxon>
        <taxon>Bacillales</taxon>
        <taxon>Bacillaceae</taxon>
        <taxon>Virgibacillus</taxon>
    </lineage>
</organism>
<dbReference type="Proteomes" id="UP001595989">
    <property type="component" value="Unassembled WGS sequence"/>
</dbReference>
<reference evidence="12" key="1">
    <citation type="journal article" date="2019" name="Int. J. Syst. Evol. Microbiol.">
        <title>The Global Catalogue of Microorganisms (GCM) 10K type strain sequencing project: providing services to taxonomists for standard genome sequencing and annotation.</title>
        <authorList>
            <consortium name="The Broad Institute Genomics Platform"/>
            <consortium name="The Broad Institute Genome Sequencing Center for Infectious Disease"/>
            <person name="Wu L."/>
            <person name="Ma J."/>
        </authorList>
    </citation>
    <scope>NUCLEOTIDE SEQUENCE [LARGE SCALE GENOMIC DNA]</scope>
    <source>
        <strain evidence="12">CGMCC 4.7426</strain>
    </source>
</reference>
<name>A0ABV9DFH3_9BACI</name>
<dbReference type="PANTHER" id="PTHR32248">
    <property type="entry name" value="RNA POLYMERASE SIGMA-54 FACTOR"/>
    <property type="match status" value="1"/>
</dbReference>
<evidence type="ECO:0000256" key="8">
    <source>
        <dbReference type="ARBA" id="ARBA00023163"/>
    </source>
</evidence>
<dbReference type="InterPro" id="IPR007634">
    <property type="entry name" value="RNA_pol_sigma_54_DNA-bd"/>
</dbReference>
<keyword evidence="6" id="KW-0731">Sigma factor</keyword>
<dbReference type="PANTHER" id="PTHR32248:SF4">
    <property type="entry name" value="RNA POLYMERASE SIGMA-54 FACTOR"/>
    <property type="match status" value="1"/>
</dbReference>
<evidence type="ECO:0000256" key="5">
    <source>
        <dbReference type="ARBA" id="ARBA00023015"/>
    </source>
</evidence>
<protein>
    <submittedName>
        <fullName evidence="11">RNA polymerase factor sigma-54</fullName>
    </submittedName>
</protein>
<evidence type="ECO:0000256" key="4">
    <source>
        <dbReference type="ARBA" id="ARBA00022695"/>
    </source>
</evidence>
<proteinExistence type="inferred from homology"/>
<dbReference type="InterPro" id="IPR000394">
    <property type="entry name" value="RNA_pol_sigma_54"/>
</dbReference>
<dbReference type="NCBIfam" id="TIGR02395">
    <property type="entry name" value="rpoN_sigma"/>
    <property type="match status" value="1"/>
</dbReference>
<dbReference type="PRINTS" id="PR00045">
    <property type="entry name" value="SIGMA54FCT"/>
</dbReference>
<sequence length="428" mass="48935">MRQKLIQEQTLQLKMNQSLVQAINLLQLTGVEVVEYIKEIAKENPLIEEVNYDYEIADFKNSNANLPAIGEINEAKLSMYDQLKSQLYTLNVPDDLEPVVLFGIDSLNEDGYLDIDLNLWAEKCGTTIEKAEHALTFIQSLEPAGIGARSLKECIRLQMADKYDFIDSLLDDHLDWVAEENIEQISEQFLISPDNAHQIIKEIQACHPKPGQLLAGNVSEYIIPEANIYEDDGHLKIHFYKWHTPDIEIDNSYADLLNGDSEAAEFLHDKYKQVEWLKQAVAFRGSTIERVIRQIAEKQQLYFQHGTFMLQPLTLREIAKELGMHVSTVSRAISNKYVQTRHGVIPLRFFLQTGVGQEDGKQTSSFVIKQLITELVNHEDKQKPLSDEKIKDRLHGEFGITIARRTVMKYREQLGILASSKRKLGRGV</sequence>
<dbReference type="Gene3D" id="1.10.10.1330">
    <property type="entry name" value="RNA polymerase sigma-54 factor, core-binding domain"/>
    <property type="match status" value="1"/>
</dbReference>
<evidence type="ECO:0000256" key="2">
    <source>
        <dbReference type="ARBA" id="ARBA00022478"/>
    </source>
</evidence>
<evidence type="ECO:0000256" key="7">
    <source>
        <dbReference type="ARBA" id="ARBA00023125"/>
    </source>
</evidence>
<dbReference type="Pfam" id="PF04963">
    <property type="entry name" value="Sigma54_CBD"/>
    <property type="match status" value="1"/>
</dbReference>
<gene>
    <name evidence="11" type="primary">rpoN</name>
    <name evidence="11" type="ORF">ACFO3D_04495</name>
</gene>
<dbReference type="PIRSF" id="PIRSF000774">
    <property type="entry name" value="RpoN"/>
    <property type="match status" value="1"/>
</dbReference>
<keyword evidence="4" id="KW-0548">Nucleotidyltransferase</keyword>
<dbReference type="Pfam" id="PF04552">
    <property type="entry name" value="Sigma54_DBD"/>
    <property type="match status" value="1"/>
</dbReference>
<keyword evidence="5" id="KW-0805">Transcription regulation</keyword>